<organism evidence="2">
    <name type="scientific">Russula griseocarnosa</name>
    <dbReference type="NCBI Taxonomy" id="466936"/>
    <lineage>
        <taxon>Eukaryota</taxon>
        <taxon>Fungi</taxon>
        <taxon>Dikarya</taxon>
        <taxon>Basidiomycota</taxon>
        <taxon>Agaricomycotina</taxon>
        <taxon>Agaricomycetes</taxon>
        <taxon>Russulales</taxon>
        <taxon>Russulaceae</taxon>
        <taxon>Russula</taxon>
    </lineage>
</organism>
<name>A0A650AWI0_9AGAM</name>
<dbReference type="EMBL" id="MN427435">
    <property type="protein sequence ID" value="QGP74779.1"/>
    <property type="molecule type" value="Genomic_DNA"/>
</dbReference>
<keyword evidence="1" id="KW-0812">Transmembrane</keyword>
<gene>
    <name evidence="2" type="primary">orf156</name>
</gene>
<proteinExistence type="predicted"/>
<keyword evidence="1" id="KW-0472">Membrane</keyword>
<feature type="transmembrane region" description="Helical" evidence="1">
    <location>
        <begin position="6"/>
        <end position="25"/>
    </location>
</feature>
<feature type="transmembrane region" description="Helical" evidence="1">
    <location>
        <begin position="134"/>
        <end position="152"/>
    </location>
</feature>
<keyword evidence="2" id="KW-0496">Mitochondrion</keyword>
<reference evidence="2" key="1">
    <citation type="submission" date="2019-09" db="EMBL/GenBank/DDBJ databases">
        <title>The complete mitochondrial genome of a wild edible mushroom, Russula griseocarnosa.</title>
        <authorList>
            <person name="Yu F."/>
        </authorList>
    </citation>
    <scope>NUCLEOTIDE SEQUENCE</scope>
</reference>
<protein>
    <submittedName>
        <fullName evidence="2">Uncharacterized protein</fullName>
    </submittedName>
</protein>
<evidence type="ECO:0000256" key="1">
    <source>
        <dbReference type="SAM" id="Phobius"/>
    </source>
</evidence>
<accession>A0A650AWI0</accession>
<evidence type="ECO:0000313" key="2">
    <source>
        <dbReference type="EMBL" id="QGP74779.1"/>
    </source>
</evidence>
<dbReference type="AlphaFoldDB" id="A0A650AWI0"/>
<geneLocation type="mitochondrion" evidence="2"/>
<keyword evidence="1" id="KW-1133">Transmembrane helix</keyword>
<sequence length="156" mass="18374">MSHTEIIFIVITATFASTFGVYVAIKKINQYTRVPINTISRTNQDIELQYIEHVPARDSYLIEPQPSYLPLDLSSYRRGIYDQWTNSFWSETPPSYNTGLIPSYRSGTIPYYHTGNNFYINSCLENEFIINLDLILWLILFIIFTLLVRKFYNFIF</sequence>